<protein>
    <submittedName>
        <fullName evidence="3">M23 family metallopeptidase</fullName>
    </submittedName>
</protein>
<reference evidence="3 4" key="1">
    <citation type="submission" date="2019-03" db="EMBL/GenBank/DDBJ databases">
        <title>Diversity of the mouse oral microbiome.</title>
        <authorList>
            <person name="Joseph S."/>
            <person name="Aduse-Opoku J."/>
            <person name="Curtis M."/>
            <person name="Wade W."/>
            <person name="Hashim A."/>
        </authorList>
    </citation>
    <scope>NUCLEOTIDE SEQUENCE [LARGE SCALE GENOMIC DNA]</scope>
    <source>
        <strain evidence="4">irhom_31</strain>
    </source>
</reference>
<dbReference type="AlphaFoldDB" id="A0A4Y9F4N0"/>
<gene>
    <name evidence="3" type="ORF">E4U03_07050</name>
</gene>
<dbReference type="SUPFAM" id="SSF51261">
    <property type="entry name" value="Duplicated hybrid motif"/>
    <property type="match status" value="1"/>
</dbReference>
<evidence type="ECO:0000259" key="2">
    <source>
        <dbReference type="Pfam" id="PF01551"/>
    </source>
</evidence>
<feature type="domain" description="M23ase beta-sheet core" evidence="2">
    <location>
        <begin position="64"/>
        <end position="151"/>
    </location>
</feature>
<dbReference type="OrthoDB" id="5245088at2"/>
<proteinExistence type="predicted"/>
<keyword evidence="1" id="KW-0732">Signal</keyword>
<dbReference type="Gene3D" id="2.70.70.10">
    <property type="entry name" value="Glucose Permease (Domain IIA)"/>
    <property type="match status" value="1"/>
</dbReference>
<dbReference type="Pfam" id="PF01551">
    <property type="entry name" value="Peptidase_M23"/>
    <property type="match status" value="1"/>
</dbReference>
<organism evidence="3 4">
    <name type="scientific">Rothia nasimurium</name>
    <dbReference type="NCBI Taxonomy" id="85336"/>
    <lineage>
        <taxon>Bacteria</taxon>
        <taxon>Bacillati</taxon>
        <taxon>Actinomycetota</taxon>
        <taxon>Actinomycetes</taxon>
        <taxon>Micrococcales</taxon>
        <taxon>Micrococcaceae</taxon>
        <taxon>Rothia</taxon>
    </lineage>
</organism>
<dbReference type="STRING" id="85336.A7979_07280"/>
<name>A0A4Y9F4N0_9MICC</name>
<dbReference type="InterPro" id="IPR016047">
    <property type="entry name" value="M23ase_b-sheet_dom"/>
</dbReference>
<feature type="chain" id="PRO_5021238678" evidence="1">
    <location>
        <begin position="35"/>
        <end position="209"/>
    </location>
</feature>
<evidence type="ECO:0000313" key="4">
    <source>
        <dbReference type="Proteomes" id="UP000297951"/>
    </source>
</evidence>
<evidence type="ECO:0000256" key="1">
    <source>
        <dbReference type="SAM" id="SignalP"/>
    </source>
</evidence>
<dbReference type="EMBL" id="SPQC01000021">
    <property type="protein sequence ID" value="TFU22181.1"/>
    <property type="molecule type" value="Genomic_DNA"/>
</dbReference>
<evidence type="ECO:0000313" key="3">
    <source>
        <dbReference type="EMBL" id="TFU22181.1"/>
    </source>
</evidence>
<dbReference type="InterPro" id="IPR011055">
    <property type="entry name" value="Dup_hybrid_motif"/>
</dbReference>
<sequence>MSFLLLRSRRLVRFLGVYCCALLLVGATTPLAFAGRTPPLQAPVEGQLTVVRGFEKPDARWAAGHRGVDLALEAGGSVLAPYEGEVVFAGTVVDRQVLTLEHPDGRRSSFEPVMNPLPVGSRVQAGDAIAQLDSNIQHCAPSFCLHWGVREPAPGSGTARRGLDYTNPLLLLGLEGPSVLLPIGGLADTLHPTFGGPPHNRALGEAHRH</sequence>
<comment type="caution">
    <text evidence="3">The sequence shown here is derived from an EMBL/GenBank/DDBJ whole genome shotgun (WGS) entry which is preliminary data.</text>
</comment>
<feature type="signal peptide" evidence="1">
    <location>
        <begin position="1"/>
        <end position="34"/>
    </location>
</feature>
<dbReference type="CDD" id="cd12797">
    <property type="entry name" value="M23_peptidase"/>
    <property type="match status" value="1"/>
</dbReference>
<accession>A0A4Y9F4N0</accession>
<dbReference type="Proteomes" id="UP000297951">
    <property type="component" value="Unassembled WGS sequence"/>
</dbReference>